<evidence type="ECO:0000313" key="3">
    <source>
        <dbReference type="EMBL" id="HIU48587.1"/>
    </source>
</evidence>
<dbReference type="PANTHER" id="PTHR34987">
    <property type="entry name" value="C, PUTATIVE (AFU_ORTHOLOGUE AFUA_3G02880)-RELATED"/>
    <property type="match status" value="1"/>
</dbReference>
<name>A0A9D1LVB1_9FIRM</name>
<dbReference type="EMBL" id="DVND01000118">
    <property type="protein sequence ID" value="HIU48587.1"/>
    <property type="molecule type" value="Genomic_DNA"/>
</dbReference>
<dbReference type="InterPro" id="IPR035396">
    <property type="entry name" value="Bac_rhamnosid6H"/>
</dbReference>
<comment type="caution">
    <text evidence="3">The sequence shown here is derived from an EMBL/GenBank/DDBJ whole genome shotgun (WGS) entry which is preliminary data.</text>
</comment>
<evidence type="ECO:0000259" key="1">
    <source>
        <dbReference type="Pfam" id="PF17389"/>
    </source>
</evidence>
<reference evidence="3" key="2">
    <citation type="journal article" date="2021" name="PeerJ">
        <title>Extensive microbial diversity within the chicken gut microbiome revealed by metagenomics and culture.</title>
        <authorList>
            <person name="Gilroy R."/>
            <person name="Ravi A."/>
            <person name="Getino M."/>
            <person name="Pursley I."/>
            <person name="Horton D.L."/>
            <person name="Alikhan N.F."/>
            <person name="Baker D."/>
            <person name="Gharbi K."/>
            <person name="Hall N."/>
            <person name="Watson M."/>
            <person name="Adriaenssens E.M."/>
            <person name="Foster-Nyarko E."/>
            <person name="Jarju S."/>
            <person name="Secka A."/>
            <person name="Antonio M."/>
            <person name="Oren A."/>
            <person name="Chaudhuri R.R."/>
            <person name="La Ragione R."/>
            <person name="Hildebrand F."/>
            <person name="Pallen M.J."/>
        </authorList>
    </citation>
    <scope>NUCLEOTIDE SEQUENCE</scope>
    <source>
        <strain evidence="3">ChiSjej4B22-9803</strain>
    </source>
</reference>
<dbReference type="GO" id="GO:0005975">
    <property type="term" value="P:carbohydrate metabolic process"/>
    <property type="evidence" value="ECO:0007669"/>
    <property type="project" value="InterPro"/>
</dbReference>
<proteinExistence type="predicted"/>
<gene>
    <name evidence="3" type="ORF">IAB04_04435</name>
</gene>
<dbReference type="Proteomes" id="UP000824111">
    <property type="component" value="Unassembled WGS sequence"/>
</dbReference>
<feature type="domain" description="Alpha-L-rhamnosidase six-hairpin glycosidase" evidence="1">
    <location>
        <begin position="321"/>
        <end position="558"/>
    </location>
</feature>
<dbReference type="InterPro" id="IPR008928">
    <property type="entry name" value="6-hairpin_glycosidase_sf"/>
</dbReference>
<reference evidence="3" key="1">
    <citation type="submission" date="2020-10" db="EMBL/GenBank/DDBJ databases">
        <authorList>
            <person name="Gilroy R."/>
        </authorList>
    </citation>
    <scope>NUCLEOTIDE SEQUENCE</scope>
    <source>
        <strain evidence="3">ChiSjej4B22-9803</strain>
    </source>
</reference>
<evidence type="ECO:0000259" key="2">
    <source>
        <dbReference type="Pfam" id="PF17390"/>
    </source>
</evidence>
<dbReference type="InterPro" id="IPR035398">
    <property type="entry name" value="Bac_rhamnosid_C"/>
</dbReference>
<dbReference type="Pfam" id="PF17389">
    <property type="entry name" value="Bac_rhamnosid6H"/>
    <property type="match status" value="1"/>
</dbReference>
<evidence type="ECO:0008006" key="5">
    <source>
        <dbReference type="Google" id="ProtNLM"/>
    </source>
</evidence>
<dbReference type="AlphaFoldDB" id="A0A9D1LVB1"/>
<dbReference type="PANTHER" id="PTHR34987:SF2">
    <property type="entry name" value="B, PUTATIVE (AFU_ORTHOLOGUE AFUA_7G05040)-RELATED"/>
    <property type="match status" value="1"/>
</dbReference>
<dbReference type="Gene3D" id="2.60.120.260">
    <property type="entry name" value="Galactose-binding domain-like"/>
    <property type="match status" value="1"/>
</dbReference>
<dbReference type="Gene3D" id="2.60.420.10">
    <property type="entry name" value="Maltose phosphorylase, domain 3"/>
    <property type="match status" value="1"/>
</dbReference>
<dbReference type="SUPFAM" id="SSF48208">
    <property type="entry name" value="Six-hairpin glycosidases"/>
    <property type="match status" value="1"/>
</dbReference>
<evidence type="ECO:0000313" key="4">
    <source>
        <dbReference type="Proteomes" id="UP000824111"/>
    </source>
</evidence>
<accession>A0A9D1LVB1</accession>
<dbReference type="Pfam" id="PF17390">
    <property type="entry name" value="Bac_rhamnosid_C"/>
    <property type="match status" value="1"/>
</dbReference>
<feature type="domain" description="Alpha-L-rhamnosidase C-terminal" evidence="2">
    <location>
        <begin position="664"/>
        <end position="703"/>
    </location>
</feature>
<organism evidence="3 4">
    <name type="scientific">Candidatus Avimonoglobus intestinipullorum</name>
    <dbReference type="NCBI Taxonomy" id="2840699"/>
    <lineage>
        <taxon>Bacteria</taxon>
        <taxon>Bacillati</taxon>
        <taxon>Bacillota</taxon>
        <taxon>Clostridia</taxon>
        <taxon>Eubacteriales</taxon>
        <taxon>Candidatus Avimonoglobus</taxon>
    </lineage>
</organism>
<sequence>MVNIITSDEMVYNENAVYRFVKTVQLDSVSKSTLNLFAEARYKLYINGRLAAVGPCKGAAALKYYDTVDITDFLRIGENRIEISVLQLAAHVPEQEFAHLTSVMHEGGMVLAVWGNAGGVEISADSSWLCAKQQGWGLIKPEESYYVGMNEHIGAAFHKAPRYRNAVVLCGLQRLDDEGATYTEMRPWVVRKRPIPMMYFKERAFADEKGGIYDAGEVTCGYVRVKFSGRGRAKLIYAESKVIEENGERIKRRRDDENGIVTGDYDIIEIEDGFQFESWWFRTFRYIRAELEGVRIEQMDYIEMGYPLELCGAYDFGSDTDNRLFEISLRTLRRCMHETYEDCPYYEQLQYAMDTHLQMLFTYQLTNDDRLARKAIDDFASSYICGTITQSRFPSMKPQYIVGFSLFFIFMLHAHAKRFSDFAFIGRYMHIADGILDWFLNRLEDGMVRRSNYWNFIDWAEGYDFGQQLTRRPSAIHSLMLVKALEEMAWLQERCGGGKDYSAYAAAIKQAVQQSCYDSGKGLYSDSDEKLYYSQHTQIWAVLCGLVEGEQAAALLQKSKALTSRATFAYMFYLARAMEKAGIYAAFDQELDAMRGLTKLGCTTMPEVPGEHSRSECHAWSSLALYEFTAKVLGVTVEEGVLYIKPFVGKRRYAKGVCAAFGSAAECEWKVEDGKFKMKVSLPEGRTAVITMPDGSVLEGAGSGEYECEMCRQ</sequence>
<protein>
    <recommendedName>
        <fullName evidence="5">Alpha-L-rhamnosidase six-hairpin glycosidase domain-containing protein</fullName>
    </recommendedName>
</protein>
<dbReference type="InterPro" id="IPR012341">
    <property type="entry name" value="6hp_glycosidase-like_sf"/>
</dbReference>
<dbReference type="Gene3D" id="1.50.10.10">
    <property type="match status" value="1"/>
</dbReference>